<evidence type="ECO:0000313" key="2">
    <source>
        <dbReference type="EMBL" id="MXO83634.1"/>
    </source>
</evidence>
<keyword evidence="3" id="KW-1185">Reference proteome</keyword>
<accession>A0A844Z804</accession>
<feature type="region of interest" description="Disordered" evidence="1">
    <location>
        <begin position="235"/>
        <end position="269"/>
    </location>
</feature>
<evidence type="ECO:0000313" key="3">
    <source>
        <dbReference type="Proteomes" id="UP000460290"/>
    </source>
</evidence>
<evidence type="ECO:0000256" key="1">
    <source>
        <dbReference type="SAM" id="MobiDB-lite"/>
    </source>
</evidence>
<dbReference type="RefSeq" id="WP_160613971.1">
    <property type="nucleotide sequence ID" value="NZ_WTYZ01000001.1"/>
</dbReference>
<organism evidence="2 3">
    <name type="scientific">Pontixanthobacter aestiaquae</name>
    <dbReference type="NCBI Taxonomy" id="1509367"/>
    <lineage>
        <taxon>Bacteria</taxon>
        <taxon>Pseudomonadati</taxon>
        <taxon>Pseudomonadota</taxon>
        <taxon>Alphaproteobacteria</taxon>
        <taxon>Sphingomonadales</taxon>
        <taxon>Erythrobacteraceae</taxon>
        <taxon>Pontixanthobacter</taxon>
    </lineage>
</organism>
<comment type="caution">
    <text evidence="2">The sequence shown here is derived from an EMBL/GenBank/DDBJ whole genome shotgun (WGS) entry which is preliminary data.</text>
</comment>
<dbReference type="AlphaFoldDB" id="A0A844Z804"/>
<dbReference type="Proteomes" id="UP000460290">
    <property type="component" value="Unassembled WGS sequence"/>
</dbReference>
<dbReference type="OrthoDB" id="7432392at2"/>
<proteinExistence type="predicted"/>
<dbReference type="EMBL" id="WTYZ01000001">
    <property type="protein sequence ID" value="MXO83634.1"/>
    <property type="molecule type" value="Genomic_DNA"/>
</dbReference>
<feature type="compositionally biased region" description="Low complexity" evidence="1">
    <location>
        <begin position="235"/>
        <end position="251"/>
    </location>
</feature>
<protein>
    <submittedName>
        <fullName evidence="2">Uncharacterized protein</fullName>
    </submittedName>
</protein>
<feature type="region of interest" description="Disordered" evidence="1">
    <location>
        <begin position="172"/>
        <end position="215"/>
    </location>
</feature>
<name>A0A844Z804_9SPHN</name>
<sequence>MQIADNASRIGDTSTLSNQKIYENDINDLLRGADIQAGEAIDLYEYGRVFISSLQVVPGSADDQQYIAWQRCKGKKDTISSYGDQGTGTSDPTFVGMGPTGEEVAAQAGDSVMFIEIQYDYGPIVTDAFLAQRTIRSRASFQVRGSRDLSEIYQRDPADPDEIARCDIYDSYKETAPPPRPDTGGWDWAFSDSPNVGSGSSSSSGGTGGGGEEGEIAESNSWFCRTFPRLCGSNNNSSGGSNGSSGTNGSSGNNGNGSSGGFNDNGEPGICHTTAKDGYHCH</sequence>
<reference evidence="2 3" key="1">
    <citation type="submission" date="2019-12" db="EMBL/GenBank/DDBJ databases">
        <title>Genomic-based taxomic classification of the family Erythrobacteraceae.</title>
        <authorList>
            <person name="Xu L."/>
        </authorList>
    </citation>
    <scope>NUCLEOTIDE SEQUENCE [LARGE SCALE GENOMIC DNA]</scope>
    <source>
        <strain evidence="2 3">KCTC 42006</strain>
    </source>
</reference>
<gene>
    <name evidence="2" type="ORF">GRI35_09700</name>
</gene>